<dbReference type="Proteomes" id="UP000650582">
    <property type="component" value="Unassembled WGS sequence"/>
</dbReference>
<feature type="compositionally biased region" description="Polar residues" evidence="2">
    <location>
        <begin position="606"/>
        <end position="634"/>
    </location>
</feature>
<feature type="compositionally biased region" description="Polar residues" evidence="2">
    <location>
        <begin position="353"/>
        <end position="375"/>
    </location>
</feature>
<feature type="compositionally biased region" description="Polar residues" evidence="2">
    <location>
        <begin position="314"/>
        <end position="326"/>
    </location>
</feature>
<feature type="compositionally biased region" description="Basic and acidic residues" evidence="2">
    <location>
        <begin position="897"/>
        <end position="907"/>
    </location>
</feature>
<protein>
    <submittedName>
        <fullName evidence="3">Uncharacterized protein</fullName>
    </submittedName>
</protein>
<feature type="region of interest" description="Disordered" evidence="2">
    <location>
        <begin position="20"/>
        <end position="117"/>
    </location>
</feature>
<evidence type="ECO:0000256" key="2">
    <source>
        <dbReference type="SAM" id="MobiDB-lite"/>
    </source>
</evidence>
<dbReference type="AlphaFoldDB" id="A0A8H7HAW0"/>
<organism evidence="3 4">
    <name type="scientific">Rhizoctonia solani</name>
    <dbReference type="NCBI Taxonomy" id="456999"/>
    <lineage>
        <taxon>Eukaryota</taxon>
        <taxon>Fungi</taxon>
        <taxon>Dikarya</taxon>
        <taxon>Basidiomycota</taxon>
        <taxon>Agaricomycotina</taxon>
        <taxon>Agaricomycetes</taxon>
        <taxon>Cantharellales</taxon>
        <taxon>Ceratobasidiaceae</taxon>
        <taxon>Rhizoctonia</taxon>
    </lineage>
</organism>
<feature type="compositionally biased region" description="Low complexity" evidence="2">
    <location>
        <begin position="799"/>
        <end position="818"/>
    </location>
</feature>
<proteinExistence type="predicted"/>
<feature type="compositionally biased region" description="Polar residues" evidence="2">
    <location>
        <begin position="845"/>
        <end position="870"/>
    </location>
</feature>
<evidence type="ECO:0000313" key="4">
    <source>
        <dbReference type="Proteomes" id="UP000650582"/>
    </source>
</evidence>
<feature type="compositionally biased region" description="Basic and acidic residues" evidence="2">
    <location>
        <begin position="820"/>
        <end position="830"/>
    </location>
</feature>
<accession>A0A8H7HAW0</accession>
<evidence type="ECO:0000313" key="3">
    <source>
        <dbReference type="EMBL" id="KAF8680870.1"/>
    </source>
</evidence>
<evidence type="ECO:0000256" key="1">
    <source>
        <dbReference type="SAM" id="Coils"/>
    </source>
</evidence>
<sequence>MSRSDLQSCMNTLQSSEDIFKTLDGRIGAKRPRERSTSPDFSSSPNPTSVRGTESEVPLLSFSDLIRPLSATPSPEPSPPSGTSSHSKDKDTVGLSSEPFDGMYTDERMSTGEESDELMDDAKVAEVRRMVIAWGILSPESGPENSHSNRERQLAMMVMALTHPARPTASQIAAQAEHIRTLLAERTDLNDFRHADRLSFERTAQALSARASVCTYLFSLLFLAHVELILFSSHGSPLQQRVSKWTGGSTTSREAVHEDERSRTVEFQTLQDKLFSENSRLEHDLREARHEITMLRQSIEDMRVSILIRQVPHTTPSSALTSQNESAIPPAPNPRGRPRKYPVPSPVGGSVPTHSTPGAQLPTSSSSILNTNTVGAPQPPPEKRMRGTQPDARAELLVAAARRVGRDRVLKLLEGSEVGSPAGKEEPKHLAGGVGPKSQPTQVGPLFPQHSPSEGHVPRTESSPNSGPDRSAARRGRPPRTSISFPATYHHQFTNFFADGGGSGVTRGRFSKLRATKSAQEADRNTLESSILSGIRDNTIPVSANPTPRRAQQVVVPFTGDPQIDAQACLASFVAHYPGIQPASVSNSTKQEAKSSLEDAFGSRLPQGNSSLSTNTIEQYPLSDATQTTPSRNPNDTRNHGLDHLLSAARTMLRTRSQSASPTPQRQLTSNSALASPHHISTRKRRSPSLSHSCRATPAPCRHSASPVEPGDSDTEPEEPSSQGGRRVYSALDVLADQAAAARTSSPDPPIDRLVSPPERREHHIYSLTPFPVTPEPHAALFAPPALGSILSSPMTAIPTSDPPQLSSSSTSPSTLDTMDNIRRGTPEKQHSKRTGRIAPESSRSHTNLGPPSGGTASITNSVSHATTHWVTGHTEPSPMSDEKITHLGHLPFTPPRLDKSRGKQRA</sequence>
<gene>
    <name evidence="3" type="ORF">RHS04_02945</name>
</gene>
<feature type="region of interest" description="Disordered" evidence="2">
    <location>
        <begin position="580"/>
        <end position="641"/>
    </location>
</feature>
<feature type="region of interest" description="Disordered" evidence="2">
    <location>
        <begin position="793"/>
        <end position="907"/>
    </location>
</feature>
<feature type="region of interest" description="Disordered" evidence="2">
    <location>
        <begin position="314"/>
        <end position="390"/>
    </location>
</feature>
<feature type="compositionally biased region" description="Polar residues" evidence="2">
    <location>
        <begin position="654"/>
        <end position="674"/>
    </location>
</feature>
<reference evidence="3" key="1">
    <citation type="submission" date="2020-09" db="EMBL/GenBank/DDBJ databases">
        <title>Comparative genome analyses of four rice-infecting Rhizoctonia solani isolates reveal extensive enrichment of homogalacturonan modification genes.</title>
        <authorList>
            <person name="Lee D.-Y."/>
            <person name="Jeon J."/>
            <person name="Kim K.-T."/>
            <person name="Cheong K."/>
            <person name="Song H."/>
            <person name="Choi G."/>
            <person name="Ko J."/>
            <person name="Opiyo S.O."/>
            <person name="Zuo S."/>
            <person name="Madhav S."/>
            <person name="Lee Y.-H."/>
            <person name="Wang G.-L."/>
        </authorList>
    </citation>
    <scope>NUCLEOTIDE SEQUENCE</scope>
    <source>
        <strain evidence="3">AG1-IA YN-7</strain>
    </source>
</reference>
<comment type="caution">
    <text evidence="3">The sequence shown here is derived from an EMBL/GenBank/DDBJ whole genome shotgun (WGS) entry which is preliminary data.</text>
</comment>
<feature type="coiled-coil region" evidence="1">
    <location>
        <begin position="271"/>
        <end position="298"/>
    </location>
</feature>
<dbReference type="EMBL" id="JACYCC010000036">
    <property type="protein sequence ID" value="KAF8680870.1"/>
    <property type="molecule type" value="Genomic_DNA"/>
</dbReference>
<feature type="compositionally biased region" description="Polar residues" evidence="2">
    <location>
        <begin position="38"/>
        <end position="52"/>
    </location>
</feature>
<name>A0A8H7HAW0_9AGAM</name>
<feature type="region of interest" description="Disordered" evidence="2">
    <location>
        <begin position="654"/>
        <end position="726"/>
    </location>
</feature>
<keyword evidence="1" id="KW-0175">Coiled coil</keyword>
<feature type="region of interest" description="Disordered" evidence="2">
    <location>
        <begin position="418"/>
        <end position="487"/>
    </location>
</feature>
<feature type="compositionally biased region" description="Pro residues" evidence="2">
    <location>
        <begin position="329"/>
        <end position="345"/>
    </location>
</feature>